<dbReference type="InterPro" id="IPR000504">
    <property type="entry name" value="RRM_dom"/>
</dbReference>
<dbReference type="Gene3D" id="3.30.70.330">
    <property type="match status" value="1"/>
</dbReference>
<feature type="compositionally biased region" description="Polar residues" evidence="2">
    <location>
        <begin position="390"/>
        <end position="400"/>
    </location>
</feature>
<dbReference type="EMBL" id="HBNS01022663">
    <property type="protein sequence ID" value="CAE4613011.1"/>
    <property type="molecule type" value="Transcribed_RNA"/>
</dbReference>
<dbReference type="InterPro" id="IPR012677">
    <property type="entry name" value="Nucleotide-bd_a/b_plait_sf"/>
</dbReference>
<dbReference type="AlphaFoldDB" id="A0A7S4VIJ1"/>
<feature type="compositionally biased region" description="Basic and acidic residues" evidence="2">
    <location>
        <begin position="133"/>
        <end position="143"/>
    </location>
</feature>
<organism evidence="4">
    <name type="scientific">Ditylum brightwellii</name>
    <dbReference type="NCBI Taxonomy" id="49249"/>
    <lineage>
        <taxon>Eukaryota</taxon>
        <taxon>Sar</taxon>
        <taxon>Stramenopiles</taxon>
        <taxon>Ochrophyta</taxon>
        <taxon>Bacillariophyta</taxon>
        <taxon>Mediophyceae</taxon>
        <taxon>Lithodesmiophycidae</taxon>
        <taxon>Lithodesmiales</taxon>
        <taxon>Lithodesmiaceae</taxon>
        <taxon>Ditylum</taxon>
    </lineage>
</organism>
<gene>
    <name evidence="4" type="ORF">DBRI00130_LOCUS17917</name>
</gene>
<dbReference type="InterPro" id="IPR035979">
    <property type="entry name" value="RBD_domain_sf"/>
</dbReference>
<keyword evidence="1" id="KW-0694">RNA-binding</keyword>
<feature type="compositionally biased region" description="Basic residues" evidence="2">
    <location>
        <begin position="417"/>
        <end position="428"/>
    </location>
</feature>
<evidence type="ECO:0000256" key="2">
    <source>
        <dbReference type="SAM" id="MobiDB-lite"/>
    </source>
</evidence>
<name>A0A7S4VIJ1_9STRA</name>
<protein>
    <recommendedName>
        <fullName evidence="3">RRM domain-containing protein</fullName>
    </recommendedName>
</protein>
<feature type="region of interest" description="Disordered" evidence="2">
    <location>
        <begin position="108"/>
        <end position="179"/>
    </location>
</feature>
<evidence type="ECO:0000313" key="4">
    <source>
        <dbReference type="EMBL" id="CAE4613011.1"/>
    </source>
</evidence>
<feature type="compositionally biased region" description="Polar residues" evidence="2">
    <location>
        <begin position="159"/>
        <end position="171"/>
    </location>
</feature>
<sequence length="439" mass="48395">MYRRAVQCVKKQKMTQYDETVETIDSNIQSGGWSDSAGSGRSYEMALHCLCHEYLEFERAFGSEESLSIASKLVKGKVGKLNARNWVGTKITSGGGDDANDVNIDAANQEDEDEGGGGAGDDSIDVATNNKRKYIENETKVDEMEMAPPAQKRPKGVSDNVSIANEGQTPGDNGKHTQEEKVVKRTNLKEPKIRPEHTIRVGKLDFPAHPFTIRVTNLSPDTEDMDLVDAFRYKFGAVVHAKILREKNHSRNAKGKSRCEGLVQFEERESVEKALQMNEEIGLHEKLVHIGRSHVPAVGIVPPGMHRVKPQGEGRSTKRNLKRKGKVEQAHNSTTKDKGDDNKMDIDATSAADDAEINGKEGAGDDIGAKKINKVEGTDNSPDTKKKNPYLSSVSKGNKQTAKDKPQASDILAFRPRGLHRQRHHKVKVALSDNKTSKK</sequence>
<feature type="region of interest" description="Disordered" evidence="2">
    <location>
        <begin position="298"/>
        <end position="439"/>
    </location>
</feature>
<accession>A0A7S4VIJ1</accession>
<evidence type="ECO:0000259" key="3">
    <source>
        <dbReference type="PROSITE" id="PS50102"/>
    </source>
</evidence>
<dbReference type="GO" id="GO:0003723">
    <property type="term" value="F:RNA binding"/>
    <property type="evidence" value="ECO:0007669"/>
    <property type="project" value="UniProtKB-UniRule"/>
</dbReference>
<evidence type="ECO:0000256" key="1">
    <source>
        <dbReference type="PROSITE-ProRule" id="PRU00176"/>
    </source>
</evidence>
<dbReference type="SMART" id="SM00360">
    <property type="entry name" value="RRM"/>
    <property type="match status" value="1"/>
</dbReference>
<dbReference type="PROSITE" id="PS50102">
    <property type="entry name" value="RRM"/>
    <property type="match status" value="1"/>
</dbReference>
<dbReference type="SUPFAM" id="SSF54928">
    <property type="entry name" value="RNA-binding domain, RBD"/>
    <property type="match status" value="1"/>
</dbReference>
<reference evidence="4" key="1">
    <citation type="submission" date="2021-01" db="EMBL/GenBank/DDBJ databases">
        <authorList>
            <person name="Corre E."/>
            <person name="Pelletier E."/>
            <person name="Niang G."/>
            <person name="Scheremetjew M."/>
            <person name="Finn R."/>
            <person name="Kale V."/>
            <person name="Holt S."/>
            <person name="Cochrane G."/>
            <person name="Meng A."/>
            <person name="Brown T."/>
            <person name="Cohen L."/>
        </authorList>
    </citation>
    <scope>NUCLEOTIDE SEQUENCE</scope>
    <source>
        <strain evidence="4">GSO104</strain>
    </source>
</reference>
<feature type="compositionally biased region" description="Basic and acidic residues" evidence="2">
    <location>
        <begin position="357"/>
        <end position="386"/>
    </location>
</feature>
<dbReference type="CDD" id="cd00590">
    <property type="entry name" value="RRM_SF"/>
    <property type="match status" value="1"/>
</dbReference>
<feature type="compositionally biased region" description="Basic and acidic residues" evidence="2">
    <location>
        <begin position="326"/>
        <end position="346"/>
    </location>
</feature>
<dbReference type="Pfam" id="PF00076">
    <property type="entry name" value="RRM_1"/>
    <property type="match status" value="1"/>
</dbReference>
<proteinExistence type="predicted"/>
<feature type="domain" description="RRM" evidence="3">
    <location>
        <begin position="211"/>
        <end position="292"/>
    </location>
</feature>